<keyword evidence="1" id="KW-0812">Transmembrane</keyword>
<dbReference type="Pfam" id="PF16344">
    <property type="entry name" value="FecR_C"/>
    <property type="match status" value="1"/>
</dbReference>
<evidence type="ECO:0000259" key="2">
    <source>
        <dbReference type="Pfam" id="PF04773"/>
    </source>
</evidence>
<dbReference type="Gene3D" id="2.60.120.1440">
    <property type="match status" value="1"/>
</dbReference>
<dbReference type="PIRSF" id="PIRSF018266">
    <property type="entry name" value="FecR"/>
    <property type="match status" value="1"/>
</dbReference>
<gene>
    <name evidence="4" type="ORF">ESB13_04350</name>
</gene>
<dbReference type="Gene3D" id="3.55.50.30">
    <property type="match status" value="1"/>
</dbReference>
<keyword evidence="5" id="KW-1185">Reference proteome</keyword>
<organism evidence="4 5">
    <name type="scientific">Filimonas effusa</name>
    <dbReference type="NCBI Taxonomy" id="2508721"/>
    <lineage>
        <taxon>Bacteria</taxon>
        <taxon>Pseudomonadati</taxon>
        <taxon>Bacteroidota</taxon>
        <taxon>Chitinophagia</taxon>
        <taxon>Chitinophagales</taxon>
        <taxon>Chitinophagaceae</taxon>
        <taxon>Filimonas</taxon>
    </lineage>
</organism>
<proteinExistence type="predicted"/>
<name>A0A4Q1D9I3_9BACT</name>
<accession>A0A4Q1D9I3</accession>
<dbReference type="EMBL" id="SDHZ01000001">
    <property type="protein sequence ID" value="RXK86047.1"/>
    <property type="molecule type" value="Genomic_DNA"/>
</dbReference>
<dbReference type="Pfam" id="PF04773">
    <property type="entry name" value="FecR"/>
    <property type="match status" value="1"/>
</dbReference>
<dbReference type="GO" id="GO:0016989">
    <property type="term" value="F:sigma factor antagonist activity"/>
    <property type="evidence" value="ECO:0007669"/>
    <property type="project" value="TreeGrafter"/>
</dbReference>
<protein>
    <submittedName>
        <fullName evidence="4">DUF4974 domain-containing protein</fullName>
    </submittedName>
</protein>
<reference evidence="4 5" key="1">
    <citation type="submission" date="2019-01" db="EMBL/GenBank/DDBJ databases">
        <title>Filimonas sp. strain TTM-71.</title>
        <authorList>
            <person name="Chen W.-M."/>
        </authorList>
    </citation>
    <scope>NUCLEOTIDE SEQUENCE [LARGE SCALE GENOMIC DNA]</scope>
    <source>
        <strain evidence="4 5">TTM-71</strain>
    </source>
</reference>
<evidence type="ECO:0000313" key="4">
    <source>
        <dbReference type="EMBL" id="RXK86047.1"/>
    </source>
</evidence>
<comment type="caution">
    <text evidence="4">The sequence shown here is derived from an EMBL/GenBank/DDBJ whole genome shotgun (WGS) entry which is preliminary data.</text>
</comment>
<dbReference type="InterPro" id="IPR012373">
    <property type="entry name" value="Ferrdict_sens_TM"/>
</dbReference>
<feature type="domain" description="Protein FecR C-terminal" evidence="3">
    <location>
        <begin position="274"/>
        <end position="334"/>
    </location>
</feature>
<dbReference type="RefSeq" id="WP_129001798.1">
    <property type="nucleotide sequence ID" value="NZ_SDHZ01000001.1"/>
</dbReference>
<evidence type="ECO:0000313" key="5">
    <source>
        <dbReference type="Proteomes" id="UP000290545"/>
    </source>
</evidence>
<dbReference type="InterPro" id="IPR006860">
    <property type="entry name" value="FecR"/>
</dbReference>
<evidence type="ECO:0000259" key="3">
    <source>
        <dbReference type="Pfam" id="PF16344"/>
    </source>
</evidence>
<dbReference type="Proteomes" id="UP000290545">
    <property type="component" value="Unassembled WGS sequence"/>
</dbReference>
<feature type="transmembrane region" description="Helical" evidence="1">
    <location>
        <begin position="80"/>
        <end position="102"/>
    </location>
</feature>
<dbReference type="PANTHER" id="PTHR30273">
    <property type="entry name" value="PERIPLASMIC SIGNAL SENSOR AND SIGMA FACTOR ACTIVATOR FECR-RELATED"/>
    <property type="match status" value="1"/>
</dbReference>
<dbReference type="AlphaFoldDB" id="A0A4Q1D9I3"/>
<sequence length="346" mass="38324">MTEQHLKYLLERYMNGTCTPEELAQLTQWYDSLYQQHTGFFLKGEDKKKQLSRLLLAIHQEIDLSETHQPVIIRSSKRTFGIRVGIAAAAVVLLAVSAIWWFSFSVRPQHSVALTDTYKTDTAPAVQLNWAAHENTGNKRKTLPLPDGTVAVLLPGSSMKYSPDYNTGDKRDVQVTGEVHFNVAKLKDKPFTVYSGRFATTALGTSFSVYEYKTGARIALFSGKVVVKSAGKNIKGWINDIFLQPGQAMQYNAGSGNVAVKKIEEAARQAAVSLAFEDTPLTEVLEKLSSLYRVTITYNKEDLTAMRFSGTIQSTDSLKVLLQAIAQMNGLTITPRADAYIVKASE</sequence>
<dbReference type="InterPro" id="IPR032508">
    <property type="entry name" value="FecR_C"/>
</dbReference>
<evidence type="ECO:0000256" key="1">
    <source>
        <dbReference type="SAM" id="Phobius"/>
    </source>
</evidence>
<keyword evidence="1" id="KW-0472">Membrane</keyword>
<dbReference type="PANTHER" id="PTHR30273:SF2">
    <property type="entry name" value="PROTEIN FECR"/>
    <property type="match status" value="1"/>
</dbReference>
<keyword evidence="1" id="KW-1133">Transmembrane helix</keyword>
<feature type="domain" description="FecR protein" evidence="2">
    <location>
        <begin position="135"/>
        <end position="225"/>
    </location>
</feature>
<dbReference type="OrthoDB" id="643875at2"/>